<dbReference type="CDD" id="cd04301">
    <property type="entry name" value="NAT_SF"/>
    <property type="match status" value="1"/>
</dbReference>
<comment type="caution">
    <text evidence="4">The sequence shown here is derived from an EMBL/GenBank/DDBJ whole genome shotgun (WGS) entry which is preliminary data.</text>
</comment>
<dbReference type="GO" id="GO:0016747">
    <property type="term" value="F:acyltransferase activity, transferring groups other than amino-acyl groups"/>
    <property type="evidence" value="ECO:0007669"/>
    <property type="project" value="InterPro"/>
</dbReference>
<evidence type="ECO:0000256" key="1">
    <source>
        <dbReference type="ARBA" id="ARBA00022679"/>
    </source>
</evidence>
<keyword evidence="5" id="KW-1185">Reference proteome</keyword>
<dbReference type="Pfam" id="PF00583">
    <property type="entry name" value="Acetyltransf_1"/>
    <property type="match status" value="1"/>
</dbReference>
<reference evidence="4 5" key="1">
    <citation type="submission" date="2018-09" db="EMBL/GenBank/DDBJ databases">
        <title>Altererythrobacter spongiae sp. nov., isolated from a marine sponge.</title>
        <authorList>
            <person name="Zhuang L."/>
            <person name="Luo L."/>
        </authorList>
    </citation>
    <scope>NUCLEOTIDE SEQUENCE [LARGE SCALE GENOMIC DNA]</scope>
    <source>
        <strain evidence="4 5">HN-Y73</strain>
    </source>
</reference>
<dbReference type="InterPro" id="IPR000182">
    <property type="entry name" value="GNAT_dom"/>
</dbReference>
<evidence type="ECO:0000313" key="5">
    <source>
        <dbReference type="Proteomes" id="UP000284395"/>
    </source>
</evidence>
<keyword evidence="1 4" id="KW-0808">Transferase</keyword>
<dbReference type="PANTHER" id="PTHR43877:SF1">
    <property type="entry name" value="ACETYLTRANSFERASE"/>
    <property type="match status" value="1"/>
</dbReference>
<name>A0A420EEY5_9SPHN</name>
<dbReference type="InterPro" id="IPR050832">
    <property type="entry name" value="Bact_Acetyltransf"/>
</dbReference>
<dbReference type="PROSITE" id="PS51186">
    <property type="entry name" value="GNAT"/>
    <property type="match status" value="1"/>
</dbReference>
<keyword evidence="2" id="KW-0012">Acyltransferase</keyword>
<dbReference type="Proteomes" id="UP000284395">
    <property type="component" value="Unassembled WGS sequence"/>
</dbReference>
<dbReference type="RefSeq" id="WP_120325169.1">
    <property type="nucleotide sequence ID" value="NZ_RAPF01000006.1"/>
</dbReference>
<evidence type="ECO:0000313" key="4">
    <source>
        <dbReference type="EMBL" id="RKF19228.1"/>
    </source>
</evidence>
<proteinExistence type="predicted"/>
<feature type="domain" description="N-acetyltransferase" evidence="3">
    <location>
        <begin position="6"/>
        <end position="180"/>
    </location>
</feature>
<protein>
    <submittedName>
        <fullName evidence="4">N-acetyltransferase</fullName>
    </submittedName>
</protein>
<gene>
    <name evidence="4" type="ORF">D6851_12205</name>
</gene>
<accession>A0A420EEY5</accession>
<dbReference type="SUPFAM" id="SSF55729">
    <property type="entry name" value="Acyl-CoA N-acyltransferases (Nat)"/>
    <property type="match status" value="1"/>
</dbReference>
<evidence type="ECO:0000256" key="2">
    <source>
        <dbReference type="ARBA" id="ARBA00023315"/>
    </source>
</evidence>
<dbReference type="InterPro" id="IPR016181">
    <property type="entry name" value="Acyl_CoA_acyltransferase"/>
</dbReference>
<dbReference type="PANTHER" id="PTHR43877">
    <property type="entry name" value="AMINOALKYLPHOSPHONATE N-ACETYLTRANSFERASE-RELATED-RELATED"/>
    <property type="match status" value="1"/>
</dbReference>
<dbReference type="AlphaFoldDB" id="A0A420EEY5"/>
<evidence type="ECO:0000259" key="3">
    <source>
        <dbReference type="PROSITE" id="PS51186"/>
    </source>
</evidence>
<dbReference type="Gene3D" id="3.40.630.30">
    <property type="match status" value="1"/>
</dbReference>
<sequence length="197" mass="21676">MSRSAFSSRLAEMKDLPRLSSLMALSIENLQRGFLNDAQIAASRAVMGLDTQLVQDGTYFIVEEGEHLAGCGGWSRRATLYGGDHSAALRDPAMLDPASDAARVRAMYTHPDFARRGVGRLILDLCEEAAMAEGFTRAEMMATMSGQPLYEACGYREIEKVEHEVDGVTVPLLRMGKNLTSTLNPTRTGHRDPVHRF</sequence>
<dbReference type="OrthoDB" id="118465at2"/>
<organism evidence="4 5">
    <name type="scientific">Altericroceibacterium spongiae</name>
    <dbReference type="NCBI Taxonomy" id="2320269"/>
    <lineage>
        <taxon>Bacteria</taxon>
        <taxon>Pseudomonadati</taxon>
        <taxon>Pseudomonadota</taxon>
        <taxon>Alphaproteobacteria</taxon>
        <taxon>Sphingomonadales</taxon>
        <taxon>Erythrobacteraceae</taxon>
        <taxon>Altericroceibacterium</taxon>
    </lineage>
</organism>
<dbReference type="EMBL" id="RAPF01000006">
    <property type="protein sequence ID" value="RKF19228.1"/>
    <property type="molecule type" value="Genomic_DNA"/>
</dbReference>